<dbReference type="InterPro" id="IPR035994">
    <property type="entry name" value="Nucleoside_phosphorylase_sf"/>
</dbReference>
<dbReference type="PANTHER" id="PTHR46994">
    <property type="entry name" value="5'-METHYLTHIOADENOSINE/S-ADENOSYLHOMOCYSTEINE NUCLEOSIDASE 1"/>
    <property type="match status" value="1"/>
</dbReference>
<dbReference type="Pfam" id="PF01048">
    <property type="entry name" value="PNP_UDP_1"/>
    <property type="match status" value="1"/>
</dbReference>
<organism evidence="3">
    <name type="scientific">Selaginella moellendorffii</name>
    <name type="common">Spikemoss</name>
    <dbReference type="NCBI Taxonomy" id="88036"/>
    <lineage>
        <taxon>Eukaryota</taxon>
        <taxon>Viridiplantae</taxon>
        <taxon>Streptophyta</taxon>
        <taxon>Embryophyta</taxon>
        <taxon>Tracheophyta</taxon>
        <taxon>Lycopodiopsida</taxon>
        <taxon>Selaginellales</taxon>
        <taxon>Selaginellaceae</taxon>
        <taxon>Selaginella</taxon>
    </lineage>
</organism>
<sequence length="253" mass="26848">MENSINPAKPIQRVLLVIAMHAEAMPIVDVLKLTQADSAIFPKGVPWIRYTGSLEGLFDIDVVVPGKCPIFGVDNVGTVPLALATFAAIQALQPDLVINAGTAGGFKAKGACVGDVFLATQVAYHDRRIPIPIFDTYGIATTKCTPVPNMIAALGFKEGNLSTGNSLDMTQQDEQLIKSNDASIKDMEGAAVVYVTNLLSVPAILLKSVTDIVDGVRPTTEEFLENLSTAAVALLKTVVMALKFVHGKTVTEL</sequence>
<dbReference type="PANTHER" id="PTHR46994:SF1">
    <property type="entry name" value="5'-METHYLTHIOADENOSINE NUCLEOSIDASE"/>
    <property type="match status" value="1"/>
</dbReference>
<dbReference type="GO" id="GO:0019509">
    <property type="term" value="P:L-methionine salvage from methylthioadenosine"/>
    <property type="evidence" value="ECO:0000318"/>
    <property type="project" value="GO_Central"/>
</dbReference>
<gene>
    <name evidence="2" type="ORF">SELMODRAFT_268876</name>
</gene>
<feature type="domain" description="Nucleoside phosphorylase" evidence="1">
    <location>
        <begin position="14"/>
        <end position="238"/>
    </location>
</feature>
<dbReference type="EMBL" id="GL377627">
    <property type="protein sequence ID" value="EFJ14565.1"/>
    <property type="molecule type" value="Genomic_DNA"/>
</dbReference>
<dbReference type="Gene3D" id="3.40.50.1580">
    <property type="entry name" value="Nucleoside phosphorylase domain"/>
    <property type="match status" value="1"/>
</dbReference>
<name>D8SMA3_SELML</name>
<dbReference type="CDD" id="cd09008">
    <property type="entry name" value="MTAN"/>
    <property type="match status" value="1"/>
</dbReference>
<dbReference type="InterPro" id="IPR000845">
    <property type="entry name" value="Nucleoside_phosphorylase_d"/>
</dbReference>
<protein>
    <recommendedName>
        <fullName evidence="1">Nucleoside phosphorylase domain-containing protein</fullName>
    </recommendedName>
</protein>
<dbReference type="InterPro" id="IPR044580">
    <property type="entry name" value="MTAN"/>
</dbReference>
<dbReference type="FunCoup" id="D8SMA3">
    <property type="interactions" value="677"/>
</dbReference>
<dbReference type="HOGENOM" id="CLU_067435_0_0_1"/>
<dbReference type="Gramene" id="EFJ14565">
    <property type="protein sequence ID" value="EFJ14565"/>
    <property type="gene ID" value="SELMODRAFT_268876"/>
</dbReference>
<keyword evidence="3" id="KW-1185">Reference proteome</keyword>
<dbReference type="Proteomes" id="UP000001514">
    <property type="component" value="Unassembled WGS sequence"/>
</dbReference>
<dbReference type="STRING" id="88036.D8SMA3"/>
<accession>D8SMA3</accession>
<dbReference type="eggNOG" id="ENOG502QTZK">
    <property type="taxonomic scope" value="Eukaryota"/>
</dbReference>
<evidence type="ECO:0000313" key="2">
    <source>
        <dbReference type="EMBL" id="EFJ14565.1"/>
    </source>
</evidence>
<dbReference type="OrthoDB" id="1153057at2759"/>
<evidence type="ECO:0000259" key="1">
    <source>
        <dbReference type="Pfam" id="PF01048"/>
    </source>
</evidence>
<evidence type="ECO:0000313" key="3">
    <source>
        <dbReference type="Proteomes" id="UP000001514"/>
    </source>
</evidence>
<proteinExistence type="predicted"/>
<reference evidence="2 3" key="1">
    <citation type="journal article" date="2011" name="Science">
        <title>The Selaginella genome identifies genetic changes associated with the evolution of vascular plants.</title>
        <authorList>
            <person name="Banks J.A."/>
            <person name="Nishiyama T."/>
            <person name="Hasebe M."/>
            <person name="Bowman J.L."/>
            <person name="Gribskov M."/>
            <person name="dePamphilis C."/>
            <person name="Albert V.A."/>
            <person name="Aono N."/>
            <person name="Aoyama T."/>
            <person name="Ambrose B.A."/>
            <person name="Ashton N.W."/>
            <person name="Axtell M.J."/>
            <person name="Barker E."/>
            <person name="Barker M.S."/>
            <person name="Bennetzen J.L."/>
            <person name="Bonawitz N.D."/>
            <person name="Chapple C."/>
            <person name="Cheng C."/>
            <person name="Correa L.G."/>
            <person name="Dacre M."/>
            <person name="DeBarry J."/>
            <person name="Dreyer I."/>
            <person name="Elias M."/>
            <person name="Engstrom E.M."/>
            <person name="Estelle M."/>
            <person name="Feng L."/>
            <person name="Finet C."/>
            <person name="Floyd S.K."/>
            <person name="Frommer W.B."/>
            <person name="Fujita T."/>
            <person name="Gramzow L."/>
            <person name="Gutensohn M."/>
            <person name="Harholt J."/>
            <person name="Hattori M."/>
            <person name="Heyl A."/>
            <person name="Hirai T."/>
            <person name="Hiwatashi Y."/>
            <person name="Ishikawa M."/>
            <person name="Iwata M."/>
            <person name="Karol K.G."/>
            <person name="Koehler B."/>
            <person name="Kolukisaoglu U."/>
            <person name="Kubo M."/>
            <person name="Kurata T."/>
            <person name="Lalonde S."/>
            <person name="Li K."/>
            <person name="Li Y."/>
            <person name="Litt A."/>
            <person name="Lyons E."/>
            <person name="Manning G."/>
            <person name="Maruyama T."/>
            <person name="Michael T.P."/>
            <person name="Mikami K."/>
            <person name="Miyazaki S."/>
            <person name="Morinaga S."/>
            <person name="Murata T."/>
            <person name="Mueller-Roeber B."/>
            <person name="Nelson D.R."/>
            <person name="Obara M."/>
            <person name="Oguri Y."/>
            <person name="Olmstead R.G."/>
            <person name="Onodera N."/>
            <person name="Petersen B.L."/>
            <person name="Pils B."/>
            <person name="Prigge M."/>
            <person name="Rensing S.A."/>
            <person name="Riano-Pachon D.M."/>
            <person name="Roberts A.W."/>
            <person name="Sato Y."/>
            <person name="Scheller H.V."/>
            <person name="Schulz B."/>
            <person name="Schulz C."/>
            <person name="Shakirov E.V."/>
            <person name="Shibagaki N."/>
            <person name="Shinohara N."/>
            <person name="Shippen D.E."/>
            <person name="Soerensen I."/>
            <person name="Sotooka R."/>
            <person name="Sugimoto N."/>
            <person name="Sugita M."/>
            <person name="Sumikawa N."/>
            <person name="Tanurdzic M."/>
            <person name="Theissen G."/>
            <person name="Ulvskov P."/>
            <person name="Wakazuki S."/>
            <person name="Weng J.K."/>
            <person name="Willats W.W."/>
            <person name="Wipf D."/>
            <person name="Wolf P.G."/>
            <person name="Yang L."/>
            <person name="Zimmer A.D."/>
            <person name="Zhu Q."/>
            <person name="Mitros T."/>
            <person name="Hellsten U."/>
            <person name="Loque D."/>
            <person name="Otillar R."/>
            <person name="Salamov A."/>
            <person name="Schmutz J."/>
            <person name="Shapiro H."/>
            <person name="Lindquist E."/>
            <person name="Lucas S."/>
            <person name="Rokhsar D."/>
            <person name="Grigoriev I.V."/>
        </authorList>
    </citation>
    <scope>NUCLEOTIDE SEQUENCE [LARGE SCALE GENOMIC DNA]</scope>
</reference>
<dbReference type="OMA" id="FKDKGAC"/>
<dbReference type="InParanoid" id="D8SMA3"/>
<dbReference type="KEGG" id="smo:SELMODRAFT_268876"/>
<dbReference type="SUPFAM" id="SSF53167">
    <property type="entry name" value="Purine and uridine phosphorylases"/>
    <property type="match status" value="1"/>
</dbReference>
<dbReference type="AlphaFoldDB" id="D8SMA3"/>
<dbReference type="GO" id="GO:0008930">
    <property type="term" value="F:methylthioadenosine nucleosidase activity"/>
    <property type="evidence" value="ECO:0000318"/>
    <property type="project" value="GO_Central"/>
</dbReference>
<dbReference type="GO" id="GO:0009116">
    <property type="term" value="P:nucleoside metabolic process"/>
    <property type="evidence" value="ECO:0007669"/>
    <property type="project" value="InterPro"/>
</dbReference>